<gene>
    <name evidence="14" type="primary">atpC_1</name>
    <name evidence="9" type="synonym">atpC</name>
    <name evidence="14" type="ORF">CLTHE_18160</name>
</gene>
<accession>A0A1V4SUE2</accession>
<comment type="similarity">
    <text evidence="2 9 10">Belongs to the ATPase epsilon chain family.</text>
</comment>
<dbReference type="Pfam" id="PF00401">
    <property type="entry name" value="ATP-synt_DE"/>
    <property type="match status" value="1"/>
</dbReference>
<evidence type="ECO:0000256" key="7">
    <source>
        <dbReference type="ARBA" id="ARBA00023196"/>
    </source>
</evidence>
<dbReference type="InterPro" id="IPR001469">
    <property type="entry name" value="ATP_synth_F1_dsu/esu"/>
</dbReference>
<dbReference type="OrthoDB" id="9804110at2"/>
<name>A0A1V4SUE2_9CLOT</name>
<dbReference type="GO" id="GO:0045259">
    <property type="term" value="C:proton-transporting ATP synthase complex"/>
    <property type="evidence" value="ECO:0007669"/>
    <property type="project" value="UniProtKB-KW"/>
</dbReference>
<keyword evidence="11" id="KW-0175">Coiled coil</keyword>
<comment type="subcellular location">
    <subcellularLocation>
        <location evidence="9">Cell membrane</location>
        <topology evidence="9">Peripheral membrane protein</topology>
    </subcellularLocation>
    <subcellularLocation>
        <location evidence="1">Endomembrane system</location>
        <topology evidence="1">Peripheral membrane protein</topology>
    </subcellularLocation>
</comment>
<dbReference type="PANTHER" id="PTHR13822:SF10">
    <property type="entry name" value="ATP SYNTHASE EPSILON CHAIN, CHLOROPLASTIC"/>
    <property type="match status" value="1"/>
</dbReference>
<evidence type="ECO:0000256" key="10">
    <source>
        <dbReference type="RuleBase" id="RU003656"/>
    </source>
</evidence>
<dbReference type="Pfam" id="PF02823">
    <property type="entry name" value="ATP-synt_DE_N"/>
    <property type="match status" value="1"/>
</dbReference>
<evidence type="ECO:0000256" key="2">
    <source>
        <dbReference type="ARBA" id="ARBA00005712"/>
    </source>
</evidence>
<evidence type="ECO:0000259" key="12">
    <source>
        <dbReference type="Pfam" id="PF00401"/>
    </source>
</evidence>
<evidence type="ECO:0000256" key="9">
    <source>
        <dbReference type="HAMAP-Rule" id="MF_00530"/>
    </source>
</evidence>
<dbReference type="InterPro" id="IPR020546">
    <property type="entry name" value="ATP_synth_F1_dsu/esu_N"/>
</dbReference>
<dbReference type="Gene3D" id="1.20.5.440">
    <property type="entry name" value="ATP synthase delta/epsilon subunit, C-terminal domain"/>
    <property type="match status" value="1"/>
</dbReference>
<dbReference type="AlphaFoldDB" id="A0A1V4SUE2"/>
<reference evidence="14 15" key="1">
    <citation type="submission" date="2016-02" db="EMBL/GenBank/DDBJ databases">
        <title>Genome sequence of Clostridium thermobutyricum DSM 4928.</title>
        <authorList>
            <person name="Poehlein A."/>
            <person name="Daniel R."/>
        </authorList>
    </citation>
    <scope>NUCLEOTIDE SEQUENCE [LARGE SCALE GENOMIC DNA]</scope>
    <source>
        <strain evidence="14 15">DSM 4928</strain>
    </source>
</reference>
<dbReference type="NCBIfam" id="TIGR01216">
    <property type="entry name" value="ATP_synt_epsi"/>
    <property type="match status" value="1"/>
</dbReference>
<keyword evidence="8 9" id="KW-0066">ATP synthesis</keyword>
<keyword evidence="9" id="KW-0375">Hydrogen ion transport</keyword>
<keyword evidence="5 9" id="KW-0406">Ion transport</keyword>
<evidence type="ECO:0000313" key="14">
    <source>
        <dbReference type="EMBL" id="OPX47511.1"/>
    </source>
</evidence>
<evidence type="ECO:0000256" key="1">
    <source>
        <dbReference type="ARBA" id="ARBA00004184"/>
    </source>
</evidence>
<dbReference type="GO" id="GO:0046933">
    <property type="term" value="F:proton-transporting ATP synthase activity, rotational mechanism"/>
    <property type="evidence" value="ECO:0007669"/>
    <property type="project" value="UniProtKB-UniRule"/>
</dbReference>
<proteinExistence type="inferred from homology"/>
<feature type="domain" description="ATP synthase epsilon subunit C-terminal" evidence="12">
    <location>
        <begin position="87"/>
        <end position="128"/>
    </location>
</feature>
<feature type="domain" description="ATP synthase F1 complex delta/epsilon subunit N-terminal" evidence="13">
    <location>
        <begin position="5"/>
        <end position="82"/>
    </location>
</feature>
<dbReference type="EMBL" id="LTAY01000046">
    <property type="protein sequence ID" value="OPX47511.1"/>
    <property type="molecule type" value="Genomic_DNA"/>
</dbReference>
<dbReference type="SUPFAM" id="SSF51344">
    <property type="entry name" value="Epsilon subunit of F1F0-ATP synthase N-terminal domain"/>
    <property type="match status" value="1"/>
</dbReference>
<evidence type="ECO:0000256" key="6">
    <source>
        <dbReference type="ARBA" id="ARBA00023136"/>
    </source>
</evidence>
<dbReference type="InterPro" id="IPR036771">
    <property type="entry name" value="ATPsynth_dsu/esu_N"/>
</dbReference>
<evidence type="ECO:0000259" key="13">
    <source>
        <dbReference type="Pfam" id="PF02823"/>
    </source>
</evidence>
<dbReference type="GO" id="GO:0005886">
    <property type="term" value="C:plasma membrane"/>
    <property type="evidence" value="ECO:0007669"/>
    <property type="project" value="UniProtKB-SubCell"/>
</dbReference>
<dbReference type="GO" id="GO:0012505">
    <property type="term" value="C:endomembrane system"/>
    <property type="evidence" value="ECO:0007669"/>
    <property type="project" value="UniProtKB-SubCell"/>
</dbReference>
<organism evidence="14 15">
    <name type="scientific">Clostridium thermobutyricum DSM 4928</name>
    <dbReference type="NCBI Taxonomy" id="1121339"/>
    <lineage>
        <taxon>Bacteria</taxon>
        <taxon>Bacillati</taxon>
        <taxon>Bacillota</taxon>
        <taxon>Clostridia</taxon>
        <taxon>Eubacteriales</taxon>
        <taxon>Clostridiaceae</taxon>
        <taxon>Clostridium</taxon>
    </lineage>
</organism>
<comment type="subunit">
    <text evidence="9 10">F-type ATPases have 2 components, CF(1) - the catalytic core - and CF(0) - the membrane proton channel. CF(1) has five subunits: alpha(3), beta(3), gamma(1), delta(1), epsilon(1). CF(0) has three main subunits: a, b and c.</text>
</comment>
<dbReference type="CDD" id="cd12152">
    <property type="entry name" value="F1-ATPase_delta"/>
    <property type="match status" value="1"/>
</dbReference>
<comment type="caution">
    <text evidence="14">The sequence shown here is derived from an EMBL/GenBank/DDBJ whole genome shotgun (WGS) entry which is preliminary data.</text>
</comment>
<dbReference type="Gene3D" id="2.60.15.10">
    <property type="entry name" value="F0F1 ATP synthase delta/epsilon subunit, N-terminal"/>
    <property type="match status" value="1"/>
</dbReference>
<keyword evidence="7 9" id="KW-0139">CF(1)</keyword>
<sequence length="133" mass="15351">MDSYELEIITPYKKAFCENIKMITLKNSSGEFTILKEFKNFICSLLPGVIKIEKENGEILELFLSEGILAVKNDKVIICTSSVELKEEINLEKAKKAKERAEKRLKEKEVNDIRAILSLKRAIERIDFINSKR</sequence>
<evidence type="ECO:0000256" key="5">
    <source>
        <dbReference type="ARBA" id="ARBA00023065"/>
    </source>
</evidence>
<dbReference type="RefSeq" id="WP_080023034.1">
    <property type="nucleotide sequence ID" value="NZ_LTAY01000046.1"/>
</dbReference>
<evidence type="ECO:0000256" key="4">
    <source>
        <dbReference type="ARBA" id="ARBA00022475"/>
    </source>
</evidence>
<dbReference type="GO" id="GO:0005524">
    <property type="term" value="F:ATP binding"/>
    <property type="evidence" value="ECO:0007669"/>
    <property type="project" value="UniProtKB-UniRule"/>
</dbReference>
<feature type="coiled-coil region" evidence="11">
    <location>
        <begin position="82"/>
        <end position="111"/>
    </location>
</feature>
<dbReference type="InterPro" id="IPR020547">
    <property type="entry name" value="ATP_synth_F1_esu_C"/>
</dbReference>
<dbReference type="PANTHER" id="PTHR13822">
    <property type="entry name" value="ATP SYNTHASE DELTA/EPSILON CHAIN"/>
    <property type="match status" value="1"/>
</dbReference>
<protein>
    <recommendedName>
        <fullName evidence="9">ATP synthase epsilon chain</fullName>
    </recommendedName>
    <alternativeName>
        <fullName evidence="9">ATP synthase F1 sector epsilon subunit</fullName>
    </alternativeName>
    <alternativeName>
        <fullName evidence="9">F-ATPase epsilon subunit</fullName>
    </alternativeName>
</protein>
<dbReference type="HAMAP" id="MF_00530">
    <property type="entry name" value="ATP_synth_epsil_bac"/>
    <property type="match status" value="1"/>
</dbReference>
<evidence type="ECO:0000256" key="3">
    <source>
        <dbReference type="ARBA" id="ARBA00022448"/>
    </source>
</evidence>
<keyword evidence="4 9" id="KW-1003">Cell membrane</keyword>
<evidence type="ECO:0000256" key="8">
    <source>
        <dbReference type="ARBA" id="ARBA00023310"/>
    </source>
</evidence>
<keyword evidence="6 9" id="KW-0472">Membrane</keyword>
<keyword evidence="3 9" id="KW-0813">Transport</keyword>
<evidence type="ECO:0000256" key="11">
    <source>
        <dbReference type="SAM" id="Coils"/>
    </source>
</evidence>
<comment type="function">
    <text evidence="9">Produces ATP from ADP in the presence of a proton gradient across the membrane.</text>
</comment>
<dbReference type="Proteomes" id="UP000191448">
    <property type="component" value="Unassembled WGS sequence"/>
</dbReference>
<evidence type="ECO:0000313" key="15">
    <source>
        <dbReference type="Proteomes" id="UP000191448"/>
    </source>
</evidence>